<dbReference type="EMBL" id="JAHRIM010041624">
    <property type="protein sequence ID" value="MEQ2267236.1"/>
    <property type="molecule type" value="Genomic_DNA"/>
</dbReference>
<sequence>MFREQLLLLLYELPGETRHVLWQAMEVSGTQTDGAVTPNNGTPWLCSAVTRFMLMPQACSPSHCEQRDQRLFARVPVTLSAWDNYFSNCLEQIWTPLHCRFQNDITIISNYLNCGLWTVQWSN</sequence>
<accession>A0ABV0WCF3</accession>
<name>A0ABV0WCF3_9TELE</name>
<evidence type="ECO:0000313" key="2">
    <source>
        <dbReference type="Proteomes" id="UP001444071"/>
    </source>
</evidence>
<proteinExistence type="predicted"/>
<comment type="caution">
    <text evidence="1">The sequence shown here is derived from an EMBL/GenBank/DDBJ whole genome shotgun (WGS) entry which is preliminary data.</text>
</comment>
<organism evidence="1 2">
    <name type="scientific">Xenotaenia resolanae</name>
    <dbReference type="NCBI Taxonomy" id="208358"/>
    <lineage>
        <taxon>Eukaryota</taxon>
        <taxon>Metazoa</taxon>
        <taxon>Chordata</taxon>
        <taxon>Craniata</taxon>
        <taxon>Vertebrata</taxon>
        <taxon>Euteleostomi</taxon>
        <taxon>Actinopterygii</taxon>
        <taxon>Neopterygii</taxon>
        <taxon>Teleostei</taxon>
        <taxon>Neoteleostei</taxon>
        <taxon>Acanthomorphata</taxon>
        <taxon>Ovalentaria</taxon>
        <taxon>Atherinomorphae</taxon>
        <taxon>Cyprinodontiformes</taxon>
        <taxon>Goodeidae</taxon>
        <taxon>Xenotaenia</taxon>
    </lineage>
</organism>
<evidence type="ECO:0000313" key="1">
    <source>
        <dbReference type="EMBL" id="MEQ2267236.1"/>
    </source>
</evidence>
<gene>
    <name evidence="1" type="ORF">XENORESO_003399</name>
</gene>
<dbReference type="Proteomes" id="UP001444071">
    <property type="component" value="Unassembled WGS sequence"/>
</dbReference>
<keyword evidence="2" id="KW-1185">Reference proteome</keyword>
<reference evidence="1 2" key="1">
    <citation type="submission" date="2021-06" db="EMBL/GenBank/DDBJ databases">
        <authorList>
            <person name="Palmer J.M."/>
        </authorList>
    </citation>
    <scope>NUCLEOTIDE SEQUENCE [LARGE SCALE GENOMIC DNA]</scope>
    <source>
        <strain evidence="1 2">XR_2019</strain>
        <tissue evidence="1">Muscle</tissue>
    </source>
</reference>
<protein>
    <submittedName>
        <fullName evidence="1">Uncharacterized protein</fullName>
    </submittedName>
</protein>